<sequence length="558" mass="62979">MILRIAILFLLYFNATAEIVPVANGFTTLNDSLKKDTTVFSALQPVVQQNSILPEPSSSSPQQENLSNASISEIPTVFTAPRLLLPDPTTSPLVSHGPRENSPENQTIAASHPPPKIPQITIVPEGEYFDLLLAPVPYRIQPARRNPCLWGNKMFVAIHSAAQNFGRRMAIRDTYASMELQKKLGFSVVFVLGLQDSELIQKWVETEAEQYDDILQAEFVEHYFNMTVKKLSWMRYAQARCPHTKWVLHLDDDAVMDVYSLLGFIENRKINDPSTIFCMAISYNQTNVVRNPYSKWYVSDEAYPQRFYPKYCAGAAYLLPQKALAAMEEAVKRMRYITIDDAFVTGILREAIGFGIRQLRPQGIIRKELDPLIYQFQTGNAVMAECPNEHCMRHLWEIIEMLHRTWNQPNVNITSIGIPEYVPVQVEIRIRWGETITYEGGPGMEQLESYNATREVSRIPRREEKRAASIGFIQATPTFISGFSEGNLPTRLDGMSPSLPPAPRANPIPSCTRRLGQYFVPQLPYPARPCGGCKRNGHQIKEEGSSGAGEIQGLIRSL</sequence>
<dbReference type="Gene3D" id="3.90.550.50">
    <property type="match status" value="1"/>
</dbReference>
<evidence type="ECO:0000256" key="11">
    <source>
        <dbReference type="SAM" id="SignalP"/>
    </source>
</evidence>
<reference evidence="12" key="1">
    <citation type="submission" date="2023-06" db="EMBL/GenBank/DDBJ databases">
        <authorList>
            <person name="Delattre M."/>
        </authorList>
    </citation>
    <scope>NUCLEOTIDE SEQUENCE</scope>
    <source>
        <strain evidence="12">AF72</strain>
    </source>
</reference>
<keyword evidence="8" id="KW-0333">Golgi apparatus</keyword>
<organism evidence="12 13">
    <name type="scientific">Mesorhabditis spiculigera</name>
    <dbReference type="NCBI Taxonomy" id="96644"/>
    <lineage>
        <taxon>Eukaryota</taxon>
        <taxon>Metazoa</taxon>
        <taxon>Ecdysozoa</taxon>
        <taxon>Nematoda</taxon>
        <taxon>Chromadorea</taxon>
        <taxon>Rhabditida</taxon>
        <taxon>Rhabditina</taxon>
        <taxon>Rhabditomorpha</taxon>
        <taxon>Rhabditoidea</taxon>
        <taxon>Rhabditidae</taxon>
        <taxon>Mesorhabditinae</taxon>
        <taxon>Mesorhabditis</taxon>
    </lineage>
</organism>
<keyword evidence="11" id="KW-0732">Signal</keyword>
<evidence type="ECO:0000256" key="1">
    <source>
        <dbReference type="ARBA" id="ARBA00004323"/>
    </source>
</evidence>
<proteinExistence type="inferred from homology"/>
<keyword evidence="6" id="KW-0735">Signal-anchor</keyword>
<dbReference type="GO" id="GO:0000139">
    <property type="term" value="C:Golgi membrane"/>
    <property type="evidence" value="ECO:0007669"/>
    <property type="project" value="UniProtKB-SubCell"/>
</dbReference>
<evidence type="ECO:0000256" key="2">
    <source>
        <dbReference type="ARBA" id="ARBA00008661"/>
    </source>
</evidence>
<feature type="region of interest" description="Disordered" evidence="10">
    <location>
        <begin position="89"/>
        <end position="116"/>
    </location>
</feature>
<dbReference type="PANTHER" id="PTHR11214">
    <property type="entry name" value="BETA-1,3-N-ACETYLGLUCOSAMINYLTRANSFERASE"/>
    <property type="match status" value="1"/>
</dbReference>
<gene>
    <name evidence="12" type="ORF">MSPICULIGERA_LOCUS17689</name>
</gene>
<name>A0AA36D480_9BILA</name>
<evidence type="ECO:0008006" key="14">
    <source>
        <dbReference type="Google" id="ProtNLM"/>
    </source>
</evidence>
<evidence type="ECO:0000256" key="7">
    <source>
        <dbReference type="ARBA" id="ARBA00022989"/>
    </source>
</evidence>
<dbReference type="EMBL" id="CATQJA010002657">
    <property type="protein sequence ID" value="CAJ0579473.1"/>
    <property type="molecule type" value="Genomic_DNA"/>
</dbReference>
<comment type="caution">
    <text evidence="12">The sequence shown here is derived from an EMBL/GenBank/DDBJ whole genome shotgun (WGS) entry which is preliminary data.</text>
</comment>
<dbReference type="InterPro" id="IPR002659">
    <property type="entry name" value="Glyco_trans_31"/>
</dbReference>
<evidence type="ECO:0000256" key="8">
    <source>
        <dbReference type="ARBA" id="ARBA00023034"/>
    </source>
</evidence>
<feature type="chain" id="PRO_5041423839" description="Hexosyltransferase" evidence="11">
    <location>
        <begin position="18"/>
        <end position="558"/>
    </location>
</feature>
<keyword evidence="7" id="KW-1133">Transmembrane helix</keyword>
<protein>
    <recommendedName>
        <fullName evidence="14">Hexosyltransferase</fullName>
    </recommendedName>
</protein>
<evidence type="ECO:0000256" key="3">
    <source>
        <dbReference type="ARBA" id="ARBA00022676"/>
    </source>
</evidence>
<feature type="signal peptide" evidence="11">
    <location>
        <begin position="1"/>
        <end position="17"/>
    </location>
</feature>
<dbReference type="GO" id="GO:0006493">
    <property type="term" value="P:protein O-linked glycosylation"/>
    <property type="evidence" value="ECO:0007669"/>
    <property type="project" value="TreeGrafter"/>
</dbReference>
<evidence type="ECO:0000313" key="12">
    <source>
        <dbReference type="EMBL" id="CAJ0579473.1"/>
    </source>
</evidence>
<evidence type="ECO:0000256" key="9">
    <source>
        <dbReference type="ARBA" id="ARBA00023136"/>
    </source>
</evidence>
<comment type="similarity">
    <text evidence="2">Belongs to the glycosyltransferase 31 family.</text>
</comment>
<evidence type="ECO:0000256" key="5">
    <source>
        <dbReference type="ARBA" id="ARBA00022692"/>
    </source>
</evidence>
<evidence type="ECO:0000256" key="10">
    <source>
        <dbReference type="SAM" id="MobiDB-lite"/>
    </source>
</evidence>
<dbReference type="Pfam" id="PF01762">
    <property type="entry name" value="Galactosyl_T"/>
    <property type="match status" value="1"/>
</dbReference>
<evidence type="ECO:0000256" key="4">
    <source>
        <dbReference type="ARBA" id="ARBA00022679"/>
    </source>
</evidence>
<evidence type="ECO:0000313" key="13">
    <source>
        <dbReference type="Proteomes" id="UP001177023"/>
    </source>
</evidence>
<keyword evidence="3" id="KW-0328">Glycosyltransferase</keyword>
<dbReference type="AlphaFoldDB" id="A0AA36D480"/>
<keyword evidence="9" id="KW-0472">Membrane</keyword>
<evidence type="ECO:0000256" key="6">
    <source>
        <dbReference type="ARBA" id="ARBA00022968"/>
    </source>
</evidence>
<keyword evidence="13" id="KW-1185">Reference proteome</keyword>
<accession>A0AA36D480</accession>
<dbReference type="Proteomes" id="UP001177023">
    <property type="component" value="Unassembled WGS sequence"/>
</dbReference>
<keyword evidence="4" id="KW-0808">Transferase</keyword>
<keyword evidence="5" id="KW-0812">Transmembrane</keyword>
<dbReference type="GO" id="GO:0016758">
    <property type="term" value="F:hexosyltransferase activity"/>
    <property type="evidence" value="ECO:0007669"/>
    <property type="project" value="InterPro"/>
</dbReference>
<dbReference type="PANTHER" id="PTHR11214:SF3">
    <property type="entry name" value="BETA-1,3-GALACTOSYLTRANSFERASE 6"/>
    <property type="match status" value="1"/>
</dbReference>
<feature type="non-terminal residue" evidence="12">
    <location>
        <position position="1"/>
    </location>
</feature>
<comment type="subcellular location">
    <subcellularLocation>
        <location evidence="1">Golgi apparatus membrane</location>
        <topology evidence="1">Single-pass type II membrane protein</topology>
    </subcellularLocation>
</comment>